<keyword evidence="2" id="KW-1185">Reference proteome</keyword>
<dbReference type="Proteomes" id="UP000515154">
    <property type="component" value="Linkage group LG28"/>
</dbReference>
<dbReference type="RefSeq" id="XP_036370415.1">
    <property type="nucleotide sequence ID" value="XM_036514522.1"/>
</dbReference>
<evidence type="ECO:0000313" key="3">
    <source>
        <dbReference type="RefSeq" id="XP_036370415.1"/>
    </source>
</evidence>
<protein>
    <submittedName>
        <fullName evidence="3">Uncharacterized protein LOC115225801</fullName>
    </submittedName>
</protein>
<proteinExistence type="predicted"/>
<dbReference type="AlphaFoldDB" id="A0A7E6FS48"/>
<organism evidence="2 3">
    <name type="scientific">Octopus sinensis</name>
    <name type="common">East Asian common octopus</name>
    <dbReference type="NCBI Taxonomy" id="2607531"/>
    <lineage>
        <taxon>Eukaryota</taxon>
        <taxon>Metazoa</taxon>
        <taxon>Spiralia</taxon>
        <taxon>Lophotrochozoa</taxon>
        <taxon>Mollusca</taxon>
        <taxon>Cephalopoda</taxon>
        <taxon>Coleoidea</taxon>
        <taxon>Octopodiformes</taxon>
        <taxon>Octopoda</taxon>
        <taxon>Incirrata</taxon>
        <taxon>Octopodidae</taxon>
        <taxon>Octopus</taxon>
    </lineage>
</organism>
<reference evidence="3" key="1">
    <citation type="submission" date="2025-08" db="UniProtKB">
        <authorList>
            <consortium name="RefSeq"/>
        </authorList>
    </citation>
    <scope>IDENTIFICATION</scope>
</reference>
<dbReference type="KEGG" id="osn:115225801"/>
<evidence type="ECO:0000259" key="1">
    <source>
        <dbReference type="Pfam" id="PF14291"/>
    </source>
</evidence>
<dbReference type="PANTHER" id="PTHR45749">
    <property type="match status" value="1"/>
</dbReference>
<dbReference type="PANTHER" id="PTHR45749:SF28">
    <property type="entry name" value="ZINC FINGER MYM-TYPE PROTEIN 1-LIKE-RELATED"/>
    <property type="match status" value="1"/>
</dbReference>
<name>A0A7E6FS48_9MOLL</name>
<sequence>MDVKRDCVSSQCNCIIESLLSNKFSSRTYAEKVCTVQRGRPMPDVSLTSKAKNCIRKFSKVQYEKTKWLAACSGFNKFYCWPCLLFNNERGTWNSYGFSDLNNLHKAIKRHELSSSHLTSVINLTRFGKTPTDFLLNSQHRKNIETHNEKVKKNREILRRLIDVVCFLSEQQLAFRDHEESADPDNEGNYVEILHLCKKYDPILSNLQEAGIFSDTSNSFQNDLINSVAEVLLEKIKSEINDSTFVAIILDEASEIRTGAQLSFVVRYVLSDGNIAERFLGFLNVGSDRTASGLSKIVFDKIEELKIGHKFVAQTYDGASVMSSELNGLQKKVKEKYPNAFFVHCMAHRLNLVLSQAAANIQECDKFFSQIKSFSLFFCKLTKRVHQFDTEIKRHFPKVAPTDWNLNHSLVETVREYHEKLADLFLNIIDNSSKWDTESYTYAQALYSNLQNCEFNFLLNVFGDIFICTNTAFDTLQTKPFDVSYCVHTVNEIVKVLKEKKHDFPKFWANVDGIYPQIKKRKTALETEEERYRQLFYKIIDLICEQIEIRFQNLNELHFLALLDPMRQSNNVQETSLTSLKHSYEDYFDSQKLRSELTALYKDAELKGKSVQDLLCILHNSGLDEALSQLTKLCELILTLPTSATVERSLSYLSRIHNYTRNSQGQEKSSSLALIGIEKAVLKSIKNDSFYNDVINNFNQKQRRIELIFK</sequence>
<dbReference type="Pfam" id="PF14291">
    <property type="entry name" value="DUF4371"/>
    <property type="match status" value="1"/>
</dbReference>
<evidence type="ECO:0000313" key="2">
    <source>
        <dbReference type="Proteomes" id="UP000515154"/>
    </source>
</evidence>
<feature type="domain" description="DUF4371" evidence="1">
    <location>
        <begin position="146"/>
        <end position="328"/>
    </location>
</feature>
<dbReference type="InterPro" id="IPR025398">
    <property type="entry name" value="DUF4371"/>
</dbReference>
<accession>A0A7E6FS48</accession>
<dbReference type="InterPro" id="IPR012337">
    <property type="entry name" value="RNaseH-like_sf"/>
</dbReference>
<gene>
    <name evidence="3" type="primary">LOC115225801</name>
</gene>
<dbReference type="SUPFAM" id="SSF53098">
    <property type="entry name" value="Ribonuclease H-like"/>
    <property type="match status" value="1"/>
</dbReference>